<keyword evidence="2 5" id="KW-0812">Transmembrane</keyword>
<dbReference type="RefSeq" id="WP_106208383.1">
    <property type="nucleotide sequence ID" value="NZ_PVTD01000020.1"/>
</dbReference>
<evidence type="ECO:0000256" key="2">
    <source>
        <dbReference type="ARBA" id="ARBA00022692"/>
    </source>
</evidence>
<keyword evidence="3 5" id="KW-1133">Transmembrane helix</keyword>
<evidence type="ECO:0000256" key="4">
    <source>
        <dbReference type="ARBA" id="ARBA00023136"/>
    </source>
</evidence>
<keyword evidence="8" id="KW-1185">Reference proteome</keyword>
<comment type="similarity">
    <text evidence="5">Belongs to the ABC-2 integral membrane protein family.</text>
</comment>
<dbReference type="PRINTS" id="PR00164">
    <property type="entry name" value="ABC2TRNSPORT"/>
</dbReference>
<dbReference type="Pfam" id="PF12698">
    <property type="entry name" value="ABC2_membrane_3"/>
    <property type="match status" value="1"/>
</dbReference>
<dbReference type="GO" id="GO:0043190">
    <property type="term" value="C:ATP-binding cassette (ABC) transporter complex"/>
    <property type="evidence" value="ECO:0007669"/>
    <property type="project" value="InterPro"/>
</dbReference>
<keyword evidence="5" id="KW-0813">Transport</keyword>
<feature type="domain" description="ABC transmembrane type-2" evidence="6">
    <location>
        <begin position="186"/>
        <end position="410"/>
    </location>
</feature>
<accession>A0A2T0REP2</accession>
<dbReference type="Proteomes" id="UP000239480">
    <property type="component" value="Unassembled WGS sequence"/>
</dbReference>
<dbReference type="PROSITE" id="PS51012">
    <property type="entry name" value="ABC_TM2"/>
    <property type="match status" value="1"/>
</dbReference>
<dbReference type="AlphaFoldDB" id="A0A2T0REP2"/>
<evidence type="ECO:0000256" key="1">
    <source>
        <dbReference type="ARBA" id="ARBA00004141"/>
    </source>
</evidence>
<evidence type="ECO:0000313" key="7">
    <source>
        <dbReference type="EMBL" id="PRY19601.1"/>
    </source>
</evidence>
<sequence>MTFLIASGLKNLQRIAVQPWSVAIWIGVPLLVGSLLSAVMGGSDGETPKVHLLIADDDGSFLSGTLIDMLAREELGDLLILEPVATVSGRAMLDEGAASAMLVIPSGFQTAYLASEPQALRLVVNPLQQIFPEMAEELTGLIADFGSYAQLAFGPELDTMGELISDAEDGAGPETAAAIGTLASGTATKLFRALPLLTEAPIEIAVETTDGAREASFTMLFFPGLLMMSVILAAQGLAEDLWQEREMGTLRRLRSTIAPLGTFLLARVVSSSFALVLVILPLGLLGFTVLDLDWGSLPLTLAWLTLAGLMLSALASLIQVLAPTRKAAALFSSLVFFPLLLVGGSFFPLESMPDFLATFGRLTPNGMMLEPLKAHLIGTGELAAFVPILGISVAATLAMTAATAWRLRAGFATR</sequence>
<protein>
    <recommendedName>
        <fullName evidence="5">Transport permease protein</fullName>
    </recommendedName>
</protein>
<feature type="transmembrane region" description="Helical" evidence="5">
    <location>
        <begin position="382"/>
        <end position="405"/>
    </location>
</feature>
<proteinExistence type="inferred from homology"/>
<dbReference type="OrthoDB" id="63188at2"/>
<feature type="transmembrane region" description="Helical" evidence="5">
    <location>
        <begin position="257"/>
        <end position="280"/>
    </location>
</feature>
<dbReference type="InterPro" id="IPR047817">
    <property type="entry name" value="ABC2_TM_bact-type"/>
</dbReference>
<gene>
    <name evidence="7" type="ORF">CLV78_12017</name>
</gene>
<reference evidence="7 8" key="1">
    <citation type="submission" date="2018-03" db="EMBL/GenBank/DDBJ databases">
        <title>Genomic Encyclopedia of Archaeal and Bacterial Type Strains, Phase II (KMG-II): from individual species to whole genera.</title>
        <authorList>
            <person name="Goeker M."/>
        </authorList>
    </citation>
    <scope>NUCLEOTIDE SEQUENCE [LARGE SCALE GENOMIC DNA]</scope>
    <source>
        <strain evidence="7 8">DSM 29328</strain>
    </source>
</reference>
<evidence type="ECO:0000313" key="8">
    <source>
        <dbReference type="Proteomes" id="UP000239480"/>
    </source>
</evidence>
<comment type="caution">
    <text evidence="7">The sequence shown here is derived from an EMBL/GenBank/DDBJ whole genome shotgun (WGS) entry which is preliminary data.</text>
</comment>
<evidence type="ECO:0000256" key="3">
    <source>
        <dbReference type="ARBA" id="ARBA00022989"/>
    </source>
</evidence>
<keyword evidence="4 5" id="KW-0472">Membrane</keyword>
<dbReference type="PANTHER" id="PTHR43027:SF2">
    <property type="entry name" value="TRANSPORT PERMEASE PROTEIN"/>
    <property type="match status" value="1"/>
</dbReference>
<evidence type="ECO:0000259" key="6">
    <source>
        <dbReference type="PROSITE" id="PS51012"/>
    </source>
</evidence>
<dbReference type="GO" id="GO:0140359">
    <property type="term" value="F:ABC-type transporter activity"/>
    <property type="evidence" value="ECO:0007669"/>
    <property type="project" value="InterPro"/>
</dbReference>
<evidence type="ECO:0000256" key="5">
    <source>
        <dbReference type="RuleBase" id="RU361157"/>
    </source>
</evidence>
<feature type="transmembrane region" description="Helical" evidence="5">
    <location>
        <begin position="328"/>
        <end position="349"/>
    </location>
</feature>
<feature type="transmembrane region" description="Helical" evidence="5">
    <location>
        <begin position="20"/>
        <end position="40"/>
    </location>
</feature>
<dbReference type="InterPro" id="IPR013525">
    <property type="entry name" value="ABC2_TM"/>
</dbReference>
<dbReference type="PANTHER" id="PTHR43027">
    <property type="entry name" value="DOXORUBICIN RESISTANCE ABC TRANSPORTER PERMEASE PROTEIN DRRC-RELATED"/>
    <property type="match status" value="1"/>
</dbReference>
<name>A0A2T0REP2_9RHOB</name>
<comment type="subcellular location">
    <subcellularLocation>
        <location evidence="5">Cell inner membrane</location>
        <topology evidence="5">Multi-pass membrane protein</topology>
    </subcellularLocation>
    <subcellularLocation>
        <location evidence="1">Membrane</location>
        <topology evidence="1">Multi-pass membrane protein</topology>
    </subcellularLocation>
</comment>
<dbReference type="EMBL" id="PVTD01000020">
    <property type="protein sequence ID" value="PRY19601.1"/>
    <property type="molecule type" value="Genomic_DNA"/>
</dbReference>
<keyword evidence="5" id="KW-1003">Cell membrane</keyword>
<organism evidence="7 8">
    <name type="scientific">Aliiruegeria haliotis</name>
    <dbReference type="NCBI Taxonomy" id="1280846"/>
    <lineage>
        <taxon>Bacteria</taxon>
        <taxon>Pseudomonadati</taxon>
        <taxon>Pseudomonadota</taxon>
        <taxon>Alphaproteobacteria</taxon>
        <taxon>Rhodobacterales</taxon>
        <taxon>Roseobacteraceae</taxon>
        <taxon>Aliiruegeria</taxon>
    </lineage>
</organism>
<feature type="transmembrane region" description="Helical" evidence="5">
    <location>
        <begin position="217"/>
        <end position="237"/>
    </location>
</feature>
<feature type="transmembrane region" description="Helical" evidence="5">
    <location>
        <begin position="300"/>
        <end position="321"/>
    </location>
</feature>
<dbReference type="InterPro" id="IPR000412">
    <property type="entry name" value="ABC_2_transport"/>
</dbReference>
<dbReference type="Gene3D" id="3.40.1710.10">
    <property type="entry name" value="abc type-2 transporter like domain"/>
    <property type="match status" value="1"/>
</dbReference>
<dbReference type="InterPro" id="IPR052902">
    <property type="entry name" value="ABC-2_transporter"/>
</dbReference>